<keyword evidence="1" id="KW-1133">Transmembrane helix</keyword>
<feature type="transmembrane region" description="Helical" evidence="1">
    <location>
        <begin position="77"/>
        <end position="99"/>
    </location>
</feature>
<organism evidence="2 3">
    <name type="scientific">Massilia niabensis</name>
    <dbReference type="NCBI Taxonomy" id="544910"/>
    <lineage>
        <taxon>Bacteria</taxon>
        <taxon>Pseudomonadati</taxon>
        <taxon>Pseudomonadota</taxon>
        <taxon>Betaproteobacteria</taxon>
        <taxon>Burkholderiales</taxon>
        <taxon>Oxalobacteraceae</taxon>
        <taxon>Telluria group</taxon>
        <taxon>Massilia</taxon>
    </lineage>
</organism>
<gene>
    <name evidence="2" type="ORF">ACFPN5_19920</name>
</gene>
<evidence type="ECO:0000313" key="3">
    <source>
        <dbReference type="Proteomes" id="UP001596050"/>
    </source>
</evidence>
<dbReference type="RefSeq" id="WP_379785538.1">
    <property type="nucleotide sequence ID" value="NZ_JBHSMU010000015.1"/>
</dbReference>
<keyword evidence="1" id="KW-0812">Transmembrane</keyword>
<accession>A0ABW0L9P2</accession>
<evidence type="ECO:0000313" key="2">
    <source>
        <dbReference type="EMBL" id="MFC5462086.1"/>
    </source>
</evidence>
<evidence type="ECO:0000256" key="1">
    <source>
        <dbReference type="SAM" id="Phobius"/>
    </source>
</evidence>
<dbReference type="EMBL" id="JBHSMU010000015">
    <property type="protein sequence ID" value="MFC5462086.1"/>
    <property type="molecule type" value="Genomic_DNA"/>
</dbReference>
<name>A0ABW0L9P2_9BURK</name>
<feature type="transmembrane region" description="Helical" evidence="1">
    <location>
        <begin position="7"/>
        <end position="24"/>
    </location>
</feature>
<reference evidence="3" key="1">
    <citation type="journal article" date="2019" name="Int. J. Syst. Evol. Microbiol.">
        <title>The Global Catalogue of Microorganisms (GCM) 10K type strain sequencing project: providing services to taxonomists for standard genome sequencing and annotation.</title>
        <authorList>
            <consortium name="The Broad Institute Genomics Platform"/>
            <consortium name="The Broad Institute Genome Sequencing Center for Infectious Disease"/>
            <person name="Wu L."/>
            <person name="Ma J."/>
        </authorList>
    </citation>
    <scope>NUCLEOTIDE SEQUENCE [LARGE SCALE GENOMIC DNA]</scope>
    <source>
        <strain evidence="3">KACC 12649</strain>
    </source>
</reference>
<sequence length="108" mass="11799">MIRILTVYLGLSILLGLVFVVFSWPDLPSTPAQWMAVFLLALPVQLAGELVGNCLWNNRLARSVDQATAHQSLSLLRIGYGVFAILSCIGLAFTAIYGWRLLQPLLAG</sequence>
<protein>
    <submittedName>
        <fullName evidence="2">Uncharacterized protein</fullName>
    </submittedName>
</protein>
<keyword evidence="1" id="KW-0472">Membrane</keyword>
<proteinExistence type="predicted"/>
<keyword evidence="3" id="KW-1185">Reference proteome</keyword>
<comment type="caution">
    <text evidence="2">The sequence shown here is derived from an EMBL/GenBank/DDBJ whole genome shotgun (WGS) entry which is preliminary data.</text>
</comment>
<feature type="transmembrane region" description="Helical" evidence="1">
    <location>
        <begin position="36"/>
        <end position="56"/>
    </location>
</feature>
<dbReference type="Proteomes" id="UP001596050">
    <property type="component" value="Unassembled WGS sequence"/>
</dbReference>